<proteinExistence type="predicted"/>
<name>A0ABR2IZJ4_9EUKA</name>
<reference evidence="1 2" key="1">
    <citation type="submission" date="2024-04" db="EMBL/GenBank/DDBJ databases">
        <title>Tritrichomonas musculus Genome.</title>
        <authorList>
            <person name="Alves-Ferreira E."/>
            <person name="Grigg M."/>
            <person name="Lorenzi H."/>
            <person name="Galac M."/>
        </authorList>
    </citation>
    <scope>NUCLEOTIDE SEQUENCE [LARGE SCALE GENOMIC DNA]</scope>
    <source>
        <strain evidence="1 2">EAF2021</strain>
    </source>
</reference>
<sequence length="98" mass="10987">MASRGIINEDQIEIFLSELAAAIDEFGEQREINIDETFLLNVNLRKETIAVKGQKTVKIDKEKLNQKEGTTFIGAIVLDPNERIPLTLISKGKTEVCQ</sequence>
<dbReference type="EMBL" id="JAPFFF010000014">
    <property type="protein sequence ID" value="KAK8871078.1"/>
    <property type="molecule type" value="Genomic_DNA"/>
</dbReference>
<organism evidence="1 2">
    <name type="scientific">Tritrichomonas musculus</name>
    <dbReference type="NCBI Taxonomy" id="1915356"/>
    <lineage>
        <taxon>Eukaryota</taxon>
        <taxon>Metamonada</taxon>
        <taxon>Parabasalia</taxon>
        <taxon>Tritrichomonadida</taxon>
        <taxon>Tritrichomonadidae</taxon>
        <taxon>Tritrichomonas</taxon>
    </lineage>
</organism>
<protein>
    <recommendedName>
        <fullName evidence="3">Transposase</fullName>
    </recommendedName>
</protein>
<evidence type="ECO:0000313" key="1">
    <source>
        <dbReference type="EMBL" id="KAK8871078.1"/>
    </source>
</evidence>
<comment type="caution">
    <text evidence="1">The sequence shown here is derived from an EMBL/GenBank/DDBJ whole genome shotgun (WGS) entry which is preliminary data.</text>
</comment>
<accession>A0ABR2IZJ4</accession>
<evidence type="ECO:0008006" key="3">
    <source>
        <dbReference type="Google" id="ProtNLM"/>
    </source>
</evidence>
<evidence type="ECO:0000313" key="2">
    <source>
        <dbReference type="Proteomes" id="UP001470230"/>
    </source>
</evidence>
<keyword evidence="2" id="KW-1185">Reference proteome</keyword>
<dbReference type="Proteomes" id="UP001470230">
    <property type="component" value="Unassembled WGS sequence"/>
</dbReference>
<gene>
    <name evidence="1" type="ORF">M9Y10_008991</name>
</gene>